<proteinExistence type="predicted"/>
<evidence type="ECO:0000256" key="8">
    <source>
        <dbReference type="ARBA" id="ARBA00022777"/>
    </source>
</evidence>
<dbReference type="GO" id="GO:1901135">
    <property type="term" value="P:carbohydrate derivative metabolic process"/>
    <property type="evidence" value="ECO:0007669"/>
    <property type="project" value="InterPro"/>
</dbReference>
<evidence type="ECO:0000256" key="5">
    <source>
        <dbReference type="ARBA" id="ARBA00022679"/>
    </source>
</evidence>
<accession>A0A5S9M1T2</accession>
<evidence type="ECO:0000256" key="10">
    <source>
        <dbReference type="ARBA" id="ARBA00023136"/>
    </source>
</evidence>
<organism evidence="14 15">
    <name type="scientific">Bacillus safensis</name>
    <dbReference type="NCBI Taxonomy" id="561879"/>
    <lineage>
        <taxon>Bacteria</taxon>
        <taxon>Bacillati</taxon>
        <taxon>Bacillota</taxon>
        <taxon>Bacilli</taxon>
        <taxon>Bacillales</taxon>
        <taxon>Bacillaceae</taxon>
        <taxon>Bacillus</taxon>
    </lineage>
</organism>
<dbReference type="InterPro" id="IPR018113">
    <property type="entry name" value="PTrfase_EIIB_Cys"/>
</dbReference>
<gene>
    <name evidence="14" type="ORF">BsIDN1_03000</name>
</gene>
<dbReference type="GO" id="GO:0008982">
    <property type="term" value="F:protein-N(PI)-phosphohistidine-sugar phosphotransferase activity"/>
    <property type="evidence" value="ECO:0007669"/>
    <property type="project" value="InterPro"/>
</dbReference>
<keyword evidence="3" id="KW-1003">Cell membrane</keyword>
<feature type="transmembrane region" description="Helical" evidence="12">
    <location>
        <begin position="200"/>
        <end position="224"/>
    </location>
</feature>
<keyword evidence="5" id="KW-0808">Transferase</keyword>
<keyword evidence="6" id="KW-0598">Phosphotransferase system</keyword>
<evidence type="ECO:0000256" key="12">
    <source>
        <dbReference type="SAM" id="Phobius"/>
    </source>
</evidence>
<evidence type="ECO:0000256" key="4">
    <source>
        <dbReference type="ARBA" id="ARBA00022597"/>
    </source>
</evidence>
<keyword evidence="4" id="KW-0762">Sugar transport</keyword>
<dbReference type="GO" id="GO:0016301">
    <property type="term" value="F:kinase activity"/>
    <property type="evidence" value="ECO:0007669"/>
    <property type="project" value="UniProtKB-KW"/>
</dbReference>
<dbReference type="GO" id="GO:0009401">
    <property type="term" value="P:phosphoenolpyruvate-dependent sugar phosphotransferase system"/>
    <property type="evidence" value="ECO:0007669"/>
    <property type="project" value="UniProtKB-KW"/>
</dbReference>
<dbReference type="Proteomes" id="UP000464658">
    <property type="component" value="Chromosome"/>
</dbReference>
<dbReference type="SUPFAM" id="SSF55604">
    <property type="entry name" value="Glucose permease domain IIB"/>
    <property type="match status" value="1"/>
</dbReference>
<evidence type="ECO:0000256" key="6">
    <source>
        <dbReference type="ARBA" id="ARBA00022683"/>
    </source>
</evidence>
<dbReference type="Pfam" id="PF00367">
    <property type="entry name" value="PTS_EIIB"/>
    <property type="match status" value="1"/>
</dbReference>
<dbReference type="SUPFAM" id="SSF53697">
    <property type="entry name" value="SIS domain"/>
    <property type="match status" value="1"/>
</dbReference>
<evidence type="ECO:0000256" key="2">
    <source>
        <dbReference type="ARBA" id="ARBA00022448"/>
    </source>
</evidence>
<dbReference type="GO" id="GO:0005886">
    <property type="term" value="C:plasma membrane"/>
    <property type="evidence" value="ECO:0007669"/>
    <property type="project" value="UniProtKB-SubCell"/>
</dbReference>
<reference evidence="14 15" key="1">
    <citation type="submission" date="2019-12" db="EMBL/GenBank/DDBJ databases">
        <title>Full genome sequence of a Bacillus safensis strain isolated from commercially available natto in Indonesia.</title>
        <authorList>
            <person name="Yoshida M."/>
            <person name="Uomi M."/>
            <person name="Waturangi D."/>
            <person name="Ekaputri J.J."/>
            <person name="Setiamarga D.H.E."/>
        </authorList>
    </citation>
    <scope>NUCLEOTIDE SEQUENCE [LARGE SCALE GENOMIC DNA]</scope>
    <source>
        <strain evidence="14 15">IDN1</strain>
    </source>
</reference>
<dbReference type="GO" id="GO:0097367">
    <property type="term" value="F:carbohydrate derivative binding"/>
    <property type="evidence" value="ECO:0007669"/>
    <property type="project" value="InterPro"/>
</dbReference>
<keyword evidence="2" id="KW-0813">Transport</keyword>
<keyword evidence="10 12" id="KW-0472">Membrane</keyword>
<dbReference type="InterPro" id="IPR001996">
    <property type="entry name" value="PTS_IIB_1"/>
</dbReference>
<evidence type="ECO:0000256" key="1">
    <source>
        <dbReference type="ARBA" id="ARBA00004651"/>
    </source>
</evidence>
<dbReference type="CDD" id="cd00212">
    <property type="entry name" value="PTS_IIB_glc"/>
    <property type="match status" value="1"/>
</dbReference>
<dbReference type="Gene3D" id="3.40.50.10490">
    <property type="entry name" value="Glucose-6-phosphate isomerase like protein, domain 1"/>
    <property type="match status" value="1"/>
</dbReference>
<comment type="subcellular location">
    <subcellularLocation>
        <location evidence="1">Cell membrane</location>
        <topology evidence="1">Multi-pass membrane protein</topology>
    </subcellularLocation>
</comment>
<evidence type="ECO:0000259" key="13">
    <source>
        <dbReference type="PROSITE" id="PS51098"/>
    </source>
</evidence>
<keyword evidence="7 12" id="KW-0812">Transmembrane</keyword>
<evidence type="ECO:0000256" key="7">
    <source>
        <dbReference type="ARBA" id="ARBA00022692"/>
    </source>
</evidence>
<dbReference type="PANTHER" id="PTHR30175">
    <property type="entry name" value="PHOSPHOTRANSFERASE SYSTEM TRANSPORT PROTEIN"/>
    <property type="match status" value="1"/>
</dbReference>
<dbReference type="PROSITE" id="PS51098">
    <property type="entry name" value="PTS_EIIB_TYPE_1"/>
    <property type="match status" value="1"/>
</dbReference>
<evidence type="ECO:0000313" key="14">
    <source>
        <dbReference type="EMBL" id="BBP86682.1"/>
    </source>
</evidence>
<dbReference type="AlphaFoldDB" id="A0A5S9M1T2"/>
<dbReference type="EMBL" id="AP021906">
    <property type="protein sequence ID" value="BBP86682.1"/>
    <property type="molecule type" value="Genomic_DNA"/>
</dbReference>
<dbReference type="InterPro" id="IPR050558">
    <property type="entry name" value="PTS_Sugar-Specific_Components"/>
</dbReference>
<dbReference type="InterPro" id="IPR036878">
    <property type="entry name" value="Glu_permease_IIB"/>
</dbReference>
<feature type="active site" description="Phosphocysteine intermediate; for EIIB activity" evidence="11">
    <location>
        <position position="115"/>
    </location>
</feature>
<protein>
    <recommendedName>
        <fullName evidence="13">PTS EIIB type-1 domain-containing protein</fullName>
    </recommendedName>
</protein>
<feature type="domain" description="PTS EIIB type-1" evidence="13">
    <location>
        <begin position="93"/>
        <end position="175"/>
    </location>
</feature>
<dbReference type="InterPro" id="IPR046348">
    <property type="entry name" value="SIS_dom_sf"/>
</dbReference>
<evidence type="ECO:0000256" key="3">
    <source>
        <dbReference type="ARBA" id="ARBA00022475"/>
    </source>
</evidence>
<dbReference type="FunFam" id="3.30.1360.60:FF:000001">
    <property type="entry name" value="PTS system glucose-specific IIBC component PtsG"/>
    <property type="match status" value="1"/>
</dbReference>
<sequence length="244" mass="26954">MKTIALTHPGHTSVSALCDVHLSTSGSNEAPFRSAATSSRMAQLYLIDVLFLSLASRQYEETAQYIDKTRHAIRSMKRKSKGGFNMSHQKKYQQLAKDILSLCGGSENISSHTHCMTRLRITPMDNEKVHVTAIKELDGVIGVVEAETLQIILGTGVVNQVSSAFEELLNASGSYDLNNEAQKKTSKPFHKKNRTPFKLFLRRIASIFIPIIPALVASGLITGITKAIVQAGWLDDENLKLRLF</sequence>
<evidence type="ECO:0000256" key="11">
    <source>
        <dbReference type="PROSITE-ProRule" id="PRU00421"/>
    </source>
</evidence>
<evidence type="ECO:0000313" key="15">
    <source>
        <dbReference type="Proteomes" id="UP000464658"/>
    </source>
</evidence>
<dbReference type="PANTHER" id="PTHR30175:SF3">
    <property type="entry name" value="PTS SYSTEM N-ACETYLMURAMIC ACID-SPECIFIC EIIBC COMPONENT"/>
    <property type="match status" value="1"/>
</dbReference>
<name>A0A5S9M1T2_BACIA</name>
<keyword evidence="9 12" id="KW-1133">Transmembrane helix</keyword>
<dbReference type="Gene3D" id="3.30.1360.60">
    <property type="entry name" value="Glucose permease domain IIB"/>
    <property type="match status" value="1"/>
</dbReference>
<evidence type="ECO:0000256" key="9">
    <source>
        <dbReference type="ARBA" id="ARBA00022989"/>
    </source>
</evidence>
<keyword evidence="8" id="KW-0418">Kinase</keyword>
<dbReference type="GO" id="GO:0090588">
    <property type="term" value="F:protein-phosphocysteine-N-acetylmuramate phosphotransferase system transporter activity"/>
    <property type="evidence" value="ECO:0007669"/>
    <property type="project" value="TreeGrafter"/>
</dbReference>